<comment type="caution">
    <text evidence="2">The sequence shown here is derived from an EMBL/GenBank/DDBJ whole genome shotgun (WGS) entry which is preliminary data.</text>
</comment>
<keyword evidence="3" id="KW-1185">Reference proteome</keyword>
<organism evidence="2 3">
    <name type="scientific">Pseudoscardovia radai</name>
    <dbReference type="NCBI Taxonomy" id="987066"/>
    <lineage>
        <taxon>Bacteria</taxon>
        <taxon>Bacillati</taxon>
        <taxon>Actinomycetota</taxon>
        <taxon>Actinomycetes</taxon>
        <taxon>Bifidobacteriales</taxon>
        <taxon>Bifidobacteriaceae</taxon>
        <taxon>Pseudoscardovia</taxon>
    </lineage>
</organism>
<evidence type="ECO:0000313" key="3">
    <source>
        <dbReference type="Proteomes" id="UP000216725"/>
    </source>
</evidence>
<keyword evidence="1" id="KW-1133">Transmembrane helix</keyword>
<gene>
    <name evidence="2" type="ORF">PSRA_1366</name>
</gene>
<feature type="transmembrane region" description="Helical" evidence="1">
    <location>
        <begin position="61"/>
        <end position="78"/>
    </location>
</feature>
<proteinExistence type="predicted"/>
<dbReference type="RefSeq" id="WP_143516389.1">
    <property type="nucleotide sequence ID" value="NZ_MWWR01000013.1"/>
</dbReference>
<reference evidence="2 3" key="1">
    <citation type="journal article" date="2017" name="BMC Genomics">
        <title>Comparative genomic and phylogenomic analyses of the Bifidobacteriaceae family.</title>
        <authorList>
            <person name="Lugli G.A."/>
            <person name="Milani C."/>
            <person name="Turroni F."/>
            <person name="Duranti S."/>
            <person name="Mancabelli L."/>
            <person name="Mangifesta M."/>
            <person name="Ferrario C."/>
            <person name="Modesto M."/>
            <person name="Mattarelli P."/>
            <person name="Jiri K."/>
            <person name="van Sinderen D."/>
            <person name="Ventura M."/>
        </authorList>
    </citation>
    <scope>NUCLEOTIDE SEQUENCE [LARGE SCALE GENOMIC DNA]</scope>
    <source>
        <strain evidence="2 3">DSM 24742</strain>
    </source>
</reference>
<dbReference type="EMBL" id="MWWR01000013">
    <property type="protein sequence ID" value="OZG50799.1"/>
    <property type="molecule type" value="Genomic_DNA"/>
</dbReference>
<evidence type="ECO:0000256" key="1">
    <source>
        <dbReference type="SAM" id="Phobius"/>
    </source>
</evidence>
<keyword evidence="1" id="KW-0472">Membrane</keyword>
<dbReference type="AlphaFoldDB" id="A0A261EVB3"/>
<protein>
    <submittedName>
        <fullName evidence="2">Uncharacterized protein</fullName>
    </submittedName>
</protein>
<evidence type="ECO:0000313" key="2">
    <source>
        <dbReference type="EMBL" id="OZG50799.1"/>
    </source>
</evidence>
<dbReference type="OrthoDB" id="2085333at201174"/>
<accession>A0A261EVB3</accession>
<feature type="transmembrane region" description="Helical" evidence="1">
    <location>
        <begin position="99"/>
        <end position="120"/>
    </location>
</feature>
<keyword evidence="1" id="KW-0812">Transmembrane</keyword>
<sequence>MKPEGKEDDSRHDGTTRGFSEVPIAQIYPYESSGRPRLDGTLDAAAVESGWCSWQSCFRRILGIVMCCMLPVAAIACADALMRENGERVHALAAIASKAVLFLLAVIIVGSVAAAVAMAGRSCRAGDADAPTMRGRSAERADLRMGVATPLAVGKPGGSCRRSAAWRIAGAGPLCCSRATIVRVLRLPAHVRSFFLDGTDNPVTNAFTANYYEIRFADAPNGGRCVWSDAMWMDFGIGDCVTVYWYERSCSDGSQRIVIHDIADSRYAADPAEHAVQMYHPRWFVSESARTMIEGEWGPIRSLEWRAAYSSMTELRYARLGESWGGVVRAAGKGRKVKFPCFDCTVGHPSHRIGAIENSPERRFEPFAGVVEDVVVVPLFNRRFWCGFGYMALVRFSRMGSVRREWAFCDPGRADSYLGEDENALRRPAVRVGDSVALWRAWDGLCVVEPRG</sequence>
<name>A0A261EVB3_9BIFI</name>
<dbReference type="Proteomes" id="UP000216725">
    <property type="component" value="Unassembled WGS sequence"/>
</dbReference>